<organism evidence="1 2">
    <name type="scientific">Psilocybe cf. subviscida</name>
    <dbReference type="NCBI Taxonomy" id="2480587"/>
    <lineage>
        <taxon>Eukaryota</taxon>
        <taxon>Fungi</taxon>
        <taxon>Dikarya</taxon>
        <taxon>Basidiomycota</taxon>
        <taxon>Agaricomycotina</taxon>
        <taxon>Agaricomycetes</taxon>
        <taxon>Agaricomycetidae</taxon>
        <taxon>Agaricales</taxon>
        <taxon>Agaricineae</taxon>
        <taxon>Strophariaceae</taxon>
        <taxon>Psilocybe</taxon>
    </lineage>
</organism>
<accession>A0A8H5AXI5</accession>
<comment type="caution">
    <text evidence="1">The sequence shown here is derived from an EMBL/GenBank/DDBJ whole genome shotgun (WGS) entry which is preliminary data.</text>
</comment>
<proteinExistence type="predicted"/>
<protein>
    <submittedName>
        <fullName evidence="1">Uncharacterized protein</fullName>
    </submittedName>
</protein>
<dbReference type="Proteomes" id="UP000567179">
    <property type="component" value="Unassembled WGS sequence"/>
</dbReference>
<evidence type="ECO:0000313" key="2">
    <source>
        <dbReference type="Proteomes" id="UP000567179"/>
    </source>
</evidence>
<evidence type="ECO:0000313" key="1">
    <source>
        <dbReference type="EMBL" id="KAF5312737.1"/>
    </source>
</evidence>
<keyword evidence="2" id="KW-1185">Reference proteome</keyword>
<dbReference type="AlphaFoldDB" id="A0A8H5AXI5"/>
<gene>
    <name evidence="1" type="ORF">D9619_003791</name>
</gene>
<dbReference type="OrthoDB" id="2747524at2759"/>
<name>A0A8H5AXI5_9AGAR</name>
<sequence length="447" mass="50435">MTGPTVVTCFCKLQVEVSDTTHHPTGLAPCVRLVLVLLVVMTMVNGDIVYEIIEHIAQRDRQTILLNLSLVNHSFLHITRPILFADVKWPHPKKTNEQGLMFFPQSLWGYLKTFHLNWPAGWPQGDPPLWGSKAGGEYIPAHLHKLETALPLMTSLHTFQITCPFDPPLSLFKVLRACISIRDLRITDTPFWDALKEPDPLALFTAERVTFSPVAEVSRVGEGPIDKKYYEFMYYRAEYRSRYLDLMQKRSGMGSIPTGWSFLPHCQVEIMTYLQLSGEYCCLDDFTNPHLFFPVLETLILTGPCPSVLPDSVMTLPAVISLMPKLRDLRVLISHTPTEHPLAMVPFGSETSLVVYGQLTSLAMSNEVQDIETVLRYANGLERLAISAIKPNPRLPIALRWEGVSTALDQIREGGGGKRLKQFRIMCEDDLDVTFIMKLGEVCPVSR</sequence>
<reference evidence="1 2" key="1">
    <citation type="journal article" date="2020" name="ISME J.">
        <title>Uncovering the hidden diversity of litter-decomposition mechanisms in mushroom-forming fungi.</title>
        <authorList>
            <person name="Floudas D."/>
            <person name="Bentzer J."/>
            <person name="Ahren D."/>
            <person name="Johansson T."/>
            <person name="Persson P."/>
            <person name="Tunlid A."/>
        </authorList>
    </citation>
    <scope>NUCLEOTIDE SEQUENCE [LARGE SCALE GENOMIC DNA]</scope>
    <source>
        <strain evidence="1 2">CBS 101986</strain>
    </source>
</reference>
<dbReference type="EMBL" id="JAACJJ010000056">
    <property type="protein sequence ID" value="KAF5312737.1"/>
    <property type="molecule type" value="Genomic_DNA"/>
</dbReference>